<dbReference type="InParanoid" id="A0A2P5FQJ5"/>
<organism evidence="1 2">
    <name type="scientific">Trema orientale</name>
    <name type="common">Charcoal tree</name>
    <name type="synonym">Celtis orientalis</name>
    <dbReference type="NCBI Taxonomy" id="63057"/>
    <lineage>
        <taxon>Eukaryota</taxon>
        <taxon>Viridiplantae</taxon>
        <taxon>Streptophyta</taxon>
        <taxon>Embryophyta</taxon>
        <taxon>Tracheophyta</taxon>
        <taxon>Spermatophyta</taxon>
        <taxon>Magnoliopsida</taxon>
        <taxon>eudicotyledons</taxon>
        <taxon>Gunneridae</taxon>
        <taxon>Pentapetalae</taxon>
        <taxon>rosids</taxon>
        <taxon>fabids</taxon>
        <taxon>Rosales</taxon>
        <taxon>Cannabaceae</taxon>
        <taxon>Trema</taxon>
    </lineage>
</organism>
<keyword evidence="2" id="KW-1185">Reference proteome</keyword>
<dbReference type="EMBL" id="JXTC01000015">
    <property type="protein sequence ID" value="POO00076.1"/>
    <property type="molecule type" value="Genomic_DNA"/>
</dbReference>
<comment type="caution">
    <text evidence="1">The sequence shown here is derived from an EMBL/GenBank/DDBJ whole genome shotgun (WGS) entry which is preliminary data.</text>
</comment>
<reference evidence="2" key="1">
    <citation type="submission" date="2016-06" db="EMBL/GenBank/DDBJ databases">
        <title>Parallel loss of symbiosis genes in relatives of nitrogen-fixing non-legume Parasponia.</title>
        <authorList>
            <person name="Van Velzen R."/>
            <person name="Holmer R."/>
            <person name="Bu F."/>
            <person name="Rutten L."/>
            <person name="Van Zeijl A."/>
            <person name="Liu W."/>
            <person name="Santuari L."/>
            <person name="Cao Q."/>
            <person name="Sharma T."/>
            <person name="Shen D."/>
            <person name="Roswanjaya Y."/>
            <person name="Wardhani T."/>
            <person name="Kalhor M.S."/>
            <person name="Jansen J."/>
            <person name="Van den Hoogen J."/>
            <person name="Gungor B."/>
            <person name="Hartog M."/>
            <person name="Hontelez J."/>
            <person name="Verver J."/>
            <person name="Yang W.-C."/>
            <person name="Schijlen E."/>
            <person name="Repin R."/>
            <person name="Schilthuizen M."/>
            <person name="Schranz E."/>
            <person name="Heidstra R."/>
            <person name="Miyata K."/>
            <person name="Fedorova E."/>
            <person name="Kohlen W."/>
            <person name="Bisseling T."/>
            <person name="Smit S."/>
            <person name="Geurts R."/>
        </authorList>
    </citation>
    <scope>NUCLEOTIDE SEQUENCE [LARGE SCALE GENOMIC DNA]</scope>
    <source>
        <strain evidence="2">cv. RG33-2</strain>
    </source>
</reference>
<sequence length="138" mass="14854">MIEKHLEILLARFNDCFPSISSSINPPTVPDCPPASPAPTSSVVDSHDLPCFGGDDPDGWLLRVTLGASLSAILKLGGVSEHPPRMFPCREAAASMKVIEEVMENPFLYGLKVEILAKVMVMEPSGLDNIMKARKGHG</sequence>
<accession>A0A2P5FQJ5</accession>
<dbReference type="AlphaFoldDB" id="A0A2P5FQJ5"/>
<proteinExistence type="predicted"/>
<evidence type="ECO:0000313" key="1">
    <source>
        <dbReference type="EMBL" id="POO00076.1"/>
    </source>
</evidence>
<protein>
    <submittedName>
        <fullName evidence="1">Uncharacterized protein</fullName>
    </submittedName>
</protein>
<gene>
    <name evidence="1" type="ORF">TorRG33x02_042030</name>
</gene>
<evidence type="ECO:0000313" key="2">
    <source>
        <dbReference type="Proteomes" id="UP000237000"/>
    </source>
</evidence>
<dbReference type="OrthoDB" id="1749511at2759"/>
<name>A0A2P5FQJ5_TREOI</name>
<dbReference type="Proteomes" id="UP000237000">
    <property type="component" value="Unassembled WGS sequence"/>
</dbReference>